<gene>
    <name evidence="2" type="ORF">RhiirC2_850792</name>
</gene>
<protein>
    <recommendedName>
        <fullName evidence="4">MATA-HMG</fullName>
    </recommendedName>
</protein>
<dbReference type="Proteomes" id="UP000233469">
    <property type="component" value="Unassembled WGS sequence"/>
</dbReference>
<dbReference type="InterPro" id="IPR036910">
    <property type="entry name" value="HMG_box_dom_sf"/>
</dbReference>
<feature type="region of interest" description="Disordered" evidence="1">
    <location>
        <begin position="106"/>
        <end position="141"/>
    </location>
</feature>
<dbReference type="Gene3D" id="1.10.30.10">
    <property type="entry name" value="High mobility group box domain"/>
    <property type="match status" value="1"/>
</dbReference>
<evidence type="ECO:0000256" key="1">
    <source>
        <dbReference type="SAM" id="MobiDB-lite"/>
    </source>
</evidence>
<dbReference type="VEuPathDB" id="FungiDB:FUN_010759"/>
<organism evidence="2 3">
    <name type="scientific">Rhizophagus irregularis</name>
    <dbReference type="NCBI Taxonomy" id="588596"/>
    <lineage>
        <taxon>Eukaryota</taxon>
        <taxon>Fungi</taxon>
        <taxon>Fungi incertae sedis</taxon>
        <taxon>Mucoromycota</taxon>
        <taxon>Glomeromycotina</taxon>
        <taxon>Glomeromycetes</taxon>
        <taxon>Glomerales</taxon>
        <taxon>Glomeraceae</taxon>
        <taxon>Rhizophagus</taxon>
    </lineage>
</organism>
<name>A0A2N1N609_9GLOM</name>
<dbReference type="SUPFAM" id="SSF47095">
    <property type="entry name" value="HMG-box"/>
    <property type="match status" value="1"/>
</dbReference>
<evidence type="ECO:0000313" key="3">
    <source>
        <dbReference type="Proteomes" id="UP000233469"/>
    </source>
</evidence>
<proteinExistence type="predicted"/>
<dbReference type="AlphaFoldDB" id="A0A2N1N609"/>
<comment type="caution">
    <text evidence="2">The sequence shown here is derived from an EMBL/GenBank/DDBJ whole genome shotgun (WGS) entry which is preliminary data.</text>
</comment>
<reference evidence="2 3" key="1">
    <citation type="submission" date="2016-04" db="EMBL/GenBank/DDBJ databases">
        <title>Genome analyses suggest a sexual origin of heterokaryosis in a supposedly ancient asexual fungus.</title>
        <authorList>
            <person name="Ropars J."/>
            <person name="Sedzielewska K."/>
            <person name="Noel J."/>
            <person name="Charron P."/>
            <person name="Farinelli L."/>
            <person name="Marton T."/>
            <person name="Kruger M."/>
            <person name="Pelin A."/>
            <person name="Brachmann A."/>
            <person name="Corradi N."/>
        </authorList>
    </citation>
    <scope>NUCLEOTIDE SEQUENCE [LARGE SCALE GENOMIC DNA]</scope>
    <source>
        <strain evidence="2 3">C2</strain>
    </source>
</reference>
<accession>A0A2N1N609</accession>
<feature type="compositionally biased region" description="Basic and acidic residues" evidence="1">
    <location>
        <begin position="239"/>
        <end position="257"/>
    </location>
</feature>
<sequence>MNANEISLINVPYPPELTVEEILSRRSEEKLRLRAPNQFFIYRLAYIKELRKIIGENISMTKISPQISSSWAREPPEIKQAYKNLSDLAENRLKEIRQNNSLVIIYDNNSSQPPPPPSTNNDIKDKEGENTENVEKVNTSSSERELMEINLNDEKVSEEFTVNKYRKGLIDDRQVSFYLYNAAVFAKYISKVLYIKEYTTPKLVEKIIKDMRKESQASKSTSLEQRVSDNSSLIVDNTNLEKHVSETNRQKKRSPEEIKKFNELNTKYQNIYRDLIA</sequence>
<dbReference type="VEuPathDB" id="FungiDB:RhiirFUN_016049"/>
<evidence type="ECO:0008006" key="4">
    <source>
        <dbReference type="Google" id="ProtNLM"/>
    </source>
</evidence>
<dbReference type="VEuPathDB" id="FungiDB:RhiirA1_513427"/>
<reference evidence="2 3" key="2">
    <citation type="submission" date="2017-10" db="EMBL/GenBank/DDBJ databases">
        <title>Extensive intraspecific genome diversity in a model arbuscular mycorrhizal fungus.</title>
        <authorList>
            <person name="Chen E.C.H."/>
            <person name="Morin E."/>
            <person name="Baudet D."/>
            <person name="Noel J."/>
            <person name="Ndikumana S."/>
            <person name="Charron P."/>
            <person name="St-Onge C."/>
            <person name="Giorgi J."/>
            <person name="Grigoriev I.V."/>
            <person name="Roux C."/>
            <person name="Martin F.M."/>
            <person name="Corradi N."/>
        </authorList>
    </citation>
    <scope>NUCLEOTIDE SEQUENCE [LARGE SCALE GENOMIC DNA]</scope>
    <source>
        <strain evidence="2 3">C2</strain>
    </source>
</reference>
<feature type="compositionally biased region" description="Basic and acidic residues" evidence="1">
    <location>
        <begin position="122"/>
        <end position="135"/>
    </location>
</feature>
<dbReference type="EMBL" id="LLXL01000738">
    <property type="protein sequence ID" value="PKK69335.1"/>
    <property type="molecule type" value="Genomic_DNA"/>
</dbReference>
<evidence type="ECO:0000313" key="2">
    <source>
        <dbReference type="EMBL" id="PKK69335.1"/>
    </source>
</evidence>
<feature type="region of interest" description="Disordered" evidence="1">
    <location>
        <begin position="238"/>
        <end position="257"/>
    </location>
</feature>